<accession>A0A1E1M6W6</accession>
<reference evidence="3" key="1">
    <citation type="submission" date="2016-03" db="EMBL/GenBank/DDBJ databases">
        <authorList>
            <person name="Guldener U."/>
        </authorList>
    </citation>
    <scope>NUCLEOTIDE SEQUENCE [LARGE SCALE GENOMIC DNA]</scope>
</reference>
<feature type="region of interest" description="Disordered" evidence="1">
    <location>
        <begin position="65"/>
        <end position="84"/>
    </location>
</feature>
<keyword evidence="3" id="KW-1185">Reference proteome</keyword>
<feature type="compositionally biased region" description="Basic residues" evidence="1">
    <location>
        <begin position="13"/>
        <end position="30"/>
    </location>
</feature>
<gene>
    <name evidence="2" type="ORF">RSE6_05083</name>
</gene>
<organism evidence="2 3">
    <name type="scientific">Rhynchosporium secalis</name>
    <name type="common">Barley scald fungus</name>
    <dbReference type="NCBI Taxonomy" id="38038"/>
    <lineage>
        <taxon>Eukaryota</taxon>
        <taxon>Fungi</taxon>
        <taxon>Dikarya</taxon>
        <taxon>Ascomycota</taxon>
        <taxon>Pezizomycotina</taxon>
        <taxon>Leotiomycetes</taxon>
        <taxon>Helotiales</taxon>
        <taxon>Ploettnerulaceae</taxon>
        <taxon>Rhynchosporium</taxon>
    </lineage>
</organism>
<sequence>MDVKAGPLDTNTHARRFKSGTRTRPGKRAGMKLHSTEEYTLQDDVKIDGGYEQYWRISSWKPMRSGRTRKTRYRAPAGSRVAAA</sequence>
<proteinExistence type="predicted"/>
<dbReference type="AlphaFoldDB" id="A0A1E1M6W6"/>
<evidence type="ECO:0000313" key="3">
    <source>
        <dbReference type="Proteomes" id="UP000177625"/>
    </source>
</evidence>
<evidence type="ECO:0000256" key="1">
    <source>
        <dbReference type="SAM" id="MobiDB-lite"/>
    </source>
</evidence>
<dbReference type="Proteomes" id="UP000177625">
    <property type="component" value="Unassembled WGS sequence"/>
</dbReference>
<protein>
    <submittedName>
        <fullName evidence="2">Uncharacterized protein</fullName>
    </submittedName>
</protein>
<dbReference type="EMBL" id="FJVC01000191">
    <property type="protein sequence ID" value="CZT44841.1"/>
    <property type="molecule type" value="Genomic_DNA"/>
</dbReference>
<evidence type="ECO:0000313" key="2">
    <source>
        <dbReference type="EMBL" id="CZT44841.1"/>
    </source>
</evidence>
<name>A0A1E1M6W6_RHYSE</name>
<feature type="region of interest" description="Disordered" evidence="1">
    <location>
        <begin position="1"/>
        <end position="30"/>
    </location>
</feature>